<dbReference type="AlphaFoldDB" id="A0A6L7G1R1"/>
<evidence type="ECO:0000313" key="5">
    <source>
        <dbReference type="Proteomes" id="UP000477911"/>
    </source>
</evidence>
<dbReference type="SUPFAM" id="SSF53850">
    <property type="entry name" value="Periplasmic binding protein-like II"/>
    <property type="match status" value="1"/>
</dbReference>
<keyword evidence="5" id="KW-1185">Reference proteome</keyword>
<comment type="caution">
    <text evidence="4">The sequence shown here is derived from an EMBL/GenBank/DDBJ whole genome shotgun (WGS) entry which is preliminary data.</text>
</comment>
<evidence type="ECO:0000256" key="1">
    <source>
        <dbReference type="ARBA" id="ARBA00022729"/>
    </source>
</evidence>
<dbReference type="InterPro" id="IPR026045">
    <property type="entry name" value="Ferric-bd"/>
</dbReference>
<dbReference type="PIRSF" id="PIRSF002825">
    <property type="entry name" value="CfbpA"/>
    <property type="match status" value="1"/>
</dbReference>
<keyword evidence="2" id="KW-0408">Iron</keyword>
<dbReference type="RefSeq" id="WP_160892613.1">
    <property type="nucleotide sequence ID" value="NZ_WUMU01000004.1"/>
</dbReference>
<protein>
    <submittedName>
        <fullName evidence="4">Extracellular solute-binding protein</fullName>
    </submittedName>
</protein>
<dbReference type="EMBL" id="WUMU01000004">
    <property type="protein sequence ID" value="MXN17357.1"/>
    <property type="molecule type" value="Genomic_DNA"/>
</dbReference>
<keyword evidence="2" id="KW-0479">Metal-binding</keyword>
<organism evidence="4 5">
    <name type="scientific">Pseudooceanicola albus</name>
    <dbReference type="NCBI Taxonomy" id="2692189"/>
    <lineage>
        <taxon>Bacteria</taxon>
        <taxon>Pseudomonadati</taxon>
        <taxon>Pseudomonadota</taxon>
        <taxon>Alphaproteobacteria</taxon>
        <taxon>Rhodobacterales</taxon>
        <taxon>Paracoccaceae</taxon>
        <taxon>Pseudooceanicola</taxon>
    </lineage>
</organism>
<feature type="chain" id="PRO_5027094059" evidence="3">
    <location>
        <begin position="20"/>
        <end position="322"/>
    </location>
</feature>
<dbReference type="GO" id="GO:0015888">
    <property type="term" value="P:thiamine transport"/>
    <property type="evidence" value="ECO:0007669"/>
    <property type="project" value="TreeGrafter"/>
</dbReference>
<dbReference type="Proteomes" id="UP000477911">
    <property type="component" value="Unassembled WGS sequence"/>
</dbReference>
<gene>
    <name evidence="4" type="ORF">GR170_05890</name>
</gene>
<feature type="binding site" evidence="2">
    <location>
        <position position="214"/>
    </location>
    <ligand>
        <name>Fe cation</name>
        <dbReference type="ChEBI" id="CHEBI:24875"/>
    </ligand>
</feature>
<dbReference type="Gene3D" id="3.40.190.10">
    <property type="entry name" value="Periplasmic binding protein-like II"/>
    <property type="match status" value="2"/>
</dbReference>
<dbReference type="GO" id="GO:0030288">
    <property type="term" value="C:outer membrane-bounded periplasmic space"/>
    <property type="evidence" value="ECO:0007669"/>
    <property type="project" value="TreeGrafter"/>
</dbReference>
<evidence type="ECO:0000256" key="2">
    <source>
        <dbReference type="PIRSR" id="PIRSR002825-1"/>
    </source>
</evidence>
<reference evidence="4 5" key="1">
    <citation type="submission" date="2019-12" db="EMBL/GenBank/DDBJ databases">
        <authorList>
            <person name="Li M."/>
        </authorList>
    </citation>
    <scope>NUCLEOTIDE SEQUENCE [LARGE SCALE GENOMIC DNA]</scope>
    <source>
        <strain evidence="4 5">GBMRC 2024</strain>
    </source>
</reference>
<dbReference type="CDD" id="cd13547">
    <property type="entry name" value="PBP2_Fbp_like_2"/>
    <property type="match status" value="1"/>
</dbReference>
<feature type="signal peptide" evidence="3">
    <location>
        <begin position="1"/>
        <end position="19"/>
    </location>
</feature>
<evidence type="ECO:0000313" key="4">
    <source>
        <dbReference type="EMBL" id="MXN17357.1"/>
    </source>
</evidence>
<dbReference type="PANTHER" id="PTHR30006">
    <property type="entry name" value="THIAMINE-BINDING PERIPLASMIC PROTEIN-RELATED"/>
    <property type="match status" value="1"/>
</dbReference>
<dbReference type="GO" id="GO:0030975">
    <property type="term" value="F:thiamine binding"/>
    <property type="evidence" value="ECO:0007669"/>
    <property type="project" value="TreeGrafter"/>
</dbReference>
<dbReference type="GO" id="GO:0030976">
    <property type="term" value="F:thiamine pyrophosphate binding"/>
    <property type="evidence" value="ECO:0007669"/>
    <property type="project" value="TreeGrafter"/>
</dbReference>
<sequence length="322" mass="34563">MNLRIAALLTALLPLSAQAETLTLYTSQPNADAQQTVDAFMAANPDITVDWVRDGTTQIMARLQAEIAAGAAQPDVLLIADTVTLEGMAQQGQLMAYTSPEAQAYDPALFSPEGYYYSTKLITTGIVYNTGAKDHPTSWADLVGPDMKNMVAMPSPLYSGAALIHLATLTGDKDLGWDYYRHLAAEGTRAEGGNGGVFKAVASGEKPYGVVVDYMAIRAEAKGSPVKFVFPKEGVSYVTEPVAILKDAKHVEAAKKFVDFLLSQQGQDLVLKMGYIPARSGMGVPEGFPARDQIRLMSFDPARALADADKNKDTFAEIFGVK</sequence>
<dbReference type="PANTHER" id="PTHR30006:SF2">
    <property type="entry name" value="ABC TRANSPORTER SUBSTRATE-BINDING PROTEIN"/>
    <property type="match status" value="1"/>
</dbReference>
<dbReference type="GO" id="GO:0046872">
    <property type="term" value="F:metal ion binding"/>
    <property type="evidence" value="ECO:0007669"/>
    <property type="project" value="UniProtKB-KW"/>
</dbReference>
<accession>A0A6L7G1R1</accession>
<proteinExistence type="predicted"/>
<name>A0A6L7G1R1_9RHOB</name>
<keyword evidence="1 3" id="KW-0732">Signal</keyword>
<evidence type="ECO:0000256" key="3">
    <source>
        <dbReference type="SAM" id="SignalP"/>
    </source>
</evidence>
<dbReference type="Pfam" id="PF13343">
    <property type="entry name" value="SBP_bac_6"/>
    <property type="match status" value="1"/>
</dbReference>